<evidence type="ECO:0000313" key="1">
    <source>
        <dbReference type="EMBL" id="PTU78138.1"/>
    </source>
</evidence>
<organism evidence="2 5">
    <name type="scientific">Ectopseudomonas oleovorans</name>
    <name type="common">Pseudomonas oleovorans</name>
    <dbReference type="NCBI Taxonomy" id="301"/>
    <lineage>
        <taxon>Bacteria</taxon>
        <taxon>Pseudomonadati</taxon>
        <taxon>Pseudomonadota</taxon>
        <taxon>Gammaproteobacteria</taxon>
        <taxon>Pseudomonadales</taxon>
        <taxon>Pseudomonadaceae</taxon>
        <taxon>Ectopseudomonas</taxon>
    </lineage>
</organism>
<dbReference type="Proteomes" id="UP000244052">
    <property type="component" value="Unassembled WGS sequence"/>
</dbReference>
<comment type="caution">
    <text evidence="2">The sequence shown here is derived from an EMBL/GenBank/DDBJ whole genome shotgun (WGS) entry which is preliminary data.</text>
</comment>
<keyword evidence="5" id="KW-1185">Reference proteome</keyword>
<dbReference type="EMBL" id="QASO01000097">
    <property type="protein sequence ID" value="PTU78157.1"/>
    <property type="molecule type" value="Genomic_DNA"/>
</dbReference>
<sequence length="70" mass="7881">MLSQPFFAKSNIATKSGSLRAQYLPSWVIARLEGIEAARGALHHVAPVGKMEDYIERMLRNVTPYLNEVH</sequence>
<reference evidence="2 5" key="1">
    <citation type="submission" date="2018-04" db="EMBL/GenBank/DDBJ databases">
        <title>Pseudomonas sp. nov., isolated from mangrove soil.</title>
        <authorList>
            <person name="Chen C."/>
        </authorList>
    </citation>
    <scope>NUCLEOTIDE SEQUENCE [LARGE SCALE GENOMIC DNA]</scope>
    <source>
        <strain evidence="2 5">JCM 14246</strain>
    </source>
</reference>
<accession>A0A2T5PKB4</accession>
<dbReference type="EMBL" id="QASO01000075">
    <property type="protein sequence ID" value="PTU78654.1"/>
    <property type="molecule type" value="Genomic_DNA"/>
</dbReference>
<dbReference type="EMBL" id="QASO01000097">
    <property type="protein sequence ID" value="PTU78138.1"/>
    <property type="molecule type" value="Genomic_DNA"/>
</dbReference>
<protein>
    <submittedName>
        <fullName evidence="2">Uncharacterized protein</fullName>
    </submittedName>
</protein>
<evidence type="ECO:0000313" key="4">
    <source>
        <dbReference type="EMBL" id="PTU78654.1"/>
    </source>
</evidence>
<gene>
    <name evidence="4" type="ORF">DBO86_12780</name>
    <name evidence="3" type="ORF">DBO86_14965</name>
    <name evidence="1" type="ORF">DBO86_15805</name>
    <name evidence="2" type="ORF">DBO86_15920</name>
</gene>
<evidence type="ECO:0000313" key="3">
    <source>
        <dbReference type="EMBL" id="PTU78287.1"/>
    </source>
</evidence>
<evidence type="ECO:0000313" key="5">
    <source>
        <dbReference type="Proteomes" id="UP000244052"/>
    </source>
</evidence>
<evidence type="ECO:0000313" key="2">
    <source>
        <dbReference type="EMBL" id="PTU78157.1"/>
    </source>
</evidence>
<dbReference type="EMBL" id="QASO01000091">
    <property type="protein sequence ID" value="PTU78287.1"/>
    <property type="molecule type" value="Genomic_DNA"/>
</dbReference>
<dbReference type="AlphaFoldDB" id="A0A2T5PKB4"/>
<proteinExistence type="predicted"/>
<name>A0A2T5PKB4_ECTOL</name>